<evidence type="ECO:0000313" key="1">
    <source>
        <dbReference type="EMBL" id="MPN26944.1"/>
    </source>
</evidence>
<protein>
    <submittedName>
        <fullName evidence="1">Uncharacterized protein</fullName>
    </submittedName>
</protein>
<name>A0A645GSG2_9ZZZZ</name>
<reference evidence="1" key="1">
    <citation type="submission" date="2019-08" db="EMBL/GenBank/DDBJ databases">
        <authorList>
            <person name="Kucharzyk K."/>
            <person name="Murdoch R.W."/>
            <person name="Higgins S."/>
            <person name="Loffler F."/>
        </authorList>
    </citation>
    <scope>NUCLEOTIDE SEQUENCE</scope>
</reference>
<sequence length="147" mass="17316">MRHVAQRLFTLGQTNTVLFRFTQRDLKETTGGFTTVTTCKRLHKIARLNIAIGDRQGVLTRLTRTATRLNSHFFRDRIIGHFITRQTDRSLDVIQTRIFRVFKDHNIAAFGMTRFDQGFLVNRIFNTVGKFLNQNKVTDQQRRHHRT</sequence>
<dbReference type="AlphaFoldDB" id="A0A645GSG2"/>
<organism evidence="1">
    <name type="scientific">bioreactor metagenome</name>
    <dbReference type="NCBI Taxonomy" id="1076179"/>
    <lineage>
        <taxon>unclassified sequences</taxon>
        <taxon>metagenomes</taxon>
        <taxon>ecological metagenomes</taxon>
    </lineage>
</organism>
<gene>
    <name evidence="1" type="ORF">SDC9_174370</name>
</gene>
<comment type="caution">
    <text evidence="1">The sequence shown here is derived from an EMBL/GenBank/DDBJ whole genome shotgun (WGS) entry which is preliminary data.</text>
</comment>
<accession>A0A645GSG2</accession>
<proteinExistence type="predicted"/>
<dbReference type="EMBL" id="VSSQ01076650">
    <property type="protein sequence ID" value="MPN26944.1"/>
    <property type="molecule type" value="Genomic_DNA"/>
</dbReference>